<keyword evidence="7" id="KW-0927">Auxin signaling pathway</keyword>
<comment type="caution">
    <text evidence="9">The sequence shown here is derived from an EMBL/GenBank/DDBJ whole genome shotgun (WGS) entry which is preliminary data.</text>
</comment>
<evidence type="ECO:0000313" key="9">
    <source>
        <dbReference type="EMBL" id="MCL7031241.1"/>
    </source>
</evidence>
<dbReference type="InterPro" id="IPR010525">
    <property type="entry name" value="ARF_dom"/>
</dbReference>
<dbReference type="GO" id="GO:0009734">
    <property type="term" value="P:auxin-activated signaling pathway"/>
    <property type="evidence" value="ECO:0007669"/>
    <property type="project" value="UniProtKB-KW"/>
</dbReference>
<dbReference type="AlphaFoldDB" id="A0AA41S9Q8"/>
<evidence type="ECO:0000256" key="5">
    <source>
        <dbReference type="ARBA" id="ARBA00023163"/>
    </source>
</evidence>
<dbReference type="FunFam" id="2.30.30.1040:FF:000001">
    <property type="entry name" value="Auxin response factor"/>
    <property type="match status" value="1"/>
</dbReference>
<dbReference type="PANTHER" id="PTHR31384:SF79">
    <property type="entry name" value="AUXIN RESPONSE FACTOR 2"/>
    <property type="match status" value="1"/>
</dbReference>
<evidence type="ECO:0000256" key="3">
    <source>
        <dbReference type="ARBA" id="ARBA00023015"/>
    </source>
</evidence>
<dbReference type="GO" id="GO:0003677">
    <property type="term" value="F:DNA binding"/>
    <property type="evidence" value="ECO:0007669"/>
    <property type="project" value="UniProtKB-KW"/>
</dbReference>
<organism evidence="9 10">
    <name type="scientific">Papaver nudicaule</name>
    <name type="common">Iceland poppy</name>
    <dbReference type="NCBI Taxonomy" id="74823"/>
    <lineage>
        <taxon>Eukaryota</taxon>
        <taxon>Viridiplantae</taxon>
        <taxon>Streptophyta</taxon>
        <taxon>Embryophyta</taxon>
        <taxon>Tracheophyta</taxon>
        <taxon>Spermatophyta</taxon>
        <taxon>Magnoliopsida</taxon>
        <taxon>Ranunculales</taxon>
        <taxon>Papaveraceae</taxon>
        <taxon>Papaveroideae</taxon>
        <taxon>Papaver</taxon>
    </lineage>
</organism>
<keyword evidence="3" id="KW-0805">Transcription regulation</keyword>
<evidence type="ECO:0000256" key="2">
    <source>
        <dbReference type="ARBA" id="ARBA00007853"/>
    </source>
</evidence>
<comment type="similarity">
    <text evidence="2">Belongs to the ARF family.</text>
</comment>
<dbReference type="GO" id="GO:0006355">
    <property type="term" value="P:regulation of DNA-templated transcription"/>
    <property type="evidence" value="ECO:0007669"/>
    <property type="project" value="InterPro"/>
</dbReference>
<dbReference type="Proteomes" id="UP001177140">
    <property type="component" value="Unassembled WGS sequence"/>
</dbReference>
<evidence type="ECO:0000256" key="1">
    <source>
        <dbReference type="ARBA" id="ARBA00004123"/>
    </source>
</evidence>
<keyword evidence="4" id="KW-0238">DNA-binding</keyword>
<keyword evidence="10" id="KW-1185">Reference proteome</keyword>
<sequence>MHLGVLATAWHAVSTGTMFTVYYKPRTSPAEFIVPFDQYMESVKNNHSIGMRFKMRFEGEEAPEQRFTGTIVGNGESDPNRWPSSKWRSLKELLVRVMSPILPKSLLHGSGLQRMRKQTC</sequence>
<dbReference type="PANTHER" id="PTHR31384">
    <property type="entry name" value="AUXIN RESPONSE FACTOR 4-RELATED"/>
    <property type="match status" value="1"/>
</dbReference>
<evidence type="ECO:0000313" key="10">
    <source>
        <dbReference type="Proteomes" id="UP001177140"/>
    </source>
</evidence>
<keyword evidence="5" id="KW-0804">Transcription</keyword>
<dbReference type="GO" id="GO:0005634">
    <property type="term" value="C:nucleus"/>
    <property type="evidence" value="ECO:0007669"/>
    <property type="project" value="UniProtKB-SubCell"/>
</dbReference>
<protein>
    <recommendedName>
        <fullName evidence="8">Auxin response factor domain-containing protein</fullName>
    </recommendedName>
</protein>
<name>A0AA41S9Q8_PAPNU</name>
<comment type="subcellular location">
    <subcellularLocation>
        <location evidence="1">Nucleus</location>
    </subcellularLocation>
</comment>
<evidence type="ECO:0000259" key="8">
    <source>
        <dbReference type="Pfam" id="PF06507"/>
    </source>
</evidence>
<feature type="domain" description="Auxin response factor" evidence="8">
    <location>
        <begin position="32"/>
        <end position="91"/>
    </location>
</feature>
<reference evidence="9" key="1">
    <citation type="submission" date="2022-03" db="EMBL/GenBank/DDBJ databases">
        <title>A functionally conserved STORR gene fusion in Papaver species that diverged 16.8 million years ago.</title>
        <authorList>
            <person name="Catania T."/>
        </authorList>
    </citation>
    <scope>NUCLEOTIDE SEQUENCE</scope>
    <source>
        <strain evidence="9">S-191538</strain>
    </source>
</reference>
<gene>
    <name evidence="9" type="ORF">MKW94_001605</name>
</gene>
<accession>A0AA41S9Q8</accession>
<evidence type="ECO:0000256" key="6">
    <source>
        <dbReference type="ARBA" id="ARBA00023242"/>
    </source>
</evidence>
<evidence type="ECO:0000256" key="4">
    <source>
        <dbReference type="ARBA" id="ARBA00023125"/>
    </source>
</evidence>
<dbReference type="EMBL" id="JAJJMA010110225">
    <property type="protein sequence ID" value="MCL7031241.1"/>
    <property type="molecule type" value="Genomic_DNA"/>
</dbReference>
<keyword evidence="6" id="KW-0539">Nucleus</keyword>
<evidence type="ECO:0000256" key="7">
    <source>
        <dbReference type="ARBA" id="ARBA00023294"/>
    </source>
</evidence>
<dbReference type="Pfam" id="PF06507">
    <property type="entry name" value="ARF_AD"/>
    <property type="match status" value="1"/>
</dbReference>
<dbReference type="Gene3D" id="2.30.30.1040">
    <property type="match status" value="1"/>
</dbReference>
<proteinExistence type="inferred from homology"/>
<dbReference type="InterPro" id="IPR044835">
    <property type="entry name" value="ARF_plant"/>
</dbReference>